<evidence type="ECO:0000259" key="2">
    <source>
        <dbReference type="Pfam" id="PF01261"/>
    </source>
</evidence>
<name>A0A0F9IBT0_9ZZZZ</name>
<dbReference type="Pfam" id="PF01261">
    <property type="entry name" value="AP_endonuc_2"/>
    <property type="match status" value="1"/>
</dbReference>
<dbReference type="PANTHER" id="PTHR43489:SF3">
    <property type="entry name" value="XYLOSE ISOMERASE DOMAIN PROTEIN TIM BARREL"/>
    <property type="match status" value="1"/>
</dbReference>
<organism evidence="3">
    <name type="scientific">marine sediment metagenome</name>
    <dbReference type="NCBI Taxonomy" id="412755"/>
    <lineage>
        <taxon>unclassified sequences</taxon>
        <taxon>metagenomes</taxon>
        <taxon>ecological metagenomes</taxon>
    </lineage>
</organism>
<evidence type="ECO:0000313" key="3">
    <source>
        <dbReference type="EMBL" id="KKL84827.1"/>
    </source>
</evidence>
<dbReference type="AlphaFoldDB" id="A0A0F9IBT0"/>
<proteinExistence type="predicted"/>
<comment type="caution">
    <text evidence="3">The sequence shown here is derived from an EMBL/GenBank/DDBJ whole genome shotgun (WGS) entry which is preliminary data.</text>
</comment>
<dbReference type="InterPro" id="IPR026040">
    <property type="entry name" value="HyI-like"/>
</dbReference>
<dbReference type="SUPFAM" id="SSF51658">
    <property type="entry name" value="Xylose isomerase-like"/>
    <property type="match status" value="1"/>
</dbReference>
<gene>
    <name evidence="3" type="ORF">LCGC14_1960840</name>
</gene>
<reference evidence="3" key="1">
    <citation type="journal article" date="2015" name="Nature">
        <title>Complex archaea that bridge the gap between prokaryotes and eukaryotes.</title>
        <authorList>
            <person name="Spang A."/>
            <person name="Saw J.H."/>
            <person name="Jorgensen S.L."/>
            <person name="Zaremba-Niedzwiedzka K."/>
            <person name="Martijn J."/>
            <person name="Lind A.E."/>
            <person name="van Eijk R."/>
            <person name="Schleper C."/>
            <person name="Guy L."/>
            <person name="Ettema T.J."/>
        </authorList>
    </citation>
    <scope>NUCLEOTIDE SEQUENCE</scope>
</reference>
<dbReference type="PANTHER" id="PTHR43489">
    <property type="entry name" value="ISOMERASE"/>
    <property type="match status" value="1"/>
</dbReference>
<dbReference type="InterPro" id="IPR013022">
    <property type="entry name" value="Xyl_isomerase-like_TIM-brl"/>
</dbReference>
<feature type="domain" description="Xylose isomerase-like TIM barrel" evidence="2">
    <location>
        <begin position="23"/>
        <end position="250"/>
    </location>
</feature>
<dbReference type="EMBL" id="LAZR01021588">
    <property type="protein sequence ID" value="KKL84827.1"/>
    <property type="molecule type" value="Genomic_DNA"/>
</dbReference>
<accession>A0A0F9IBT0</accession>
<dbReference type="InterPro" id="IPR050417">
    <property type="entry name" value="Sugar_Epim/Isomerase"/>
</dbReference>
<dbReference type="Gene3D" id="3.20.20.150">
    <property type="entry name" value="Divalent-metal-dependent TIM barrel enzymes"/>
    <property type="match status" value="1"/>
</dbReference>
<dbReference type="PIRSF" id="PIRSF006241">
    <property type="entry name" value="HyI"/>
    <property type="match status" value="1"/>
</dbReference>
<protein>
    <recommendedName>
        <fullName evidence="2">Xylose isomerase-like TIM barrel domain-containing protein</fullName>
    </recommendedName>
</protein>
<dbReference type="InterPro" id="IPR036237">
    <property type="entry name" value="Xyl_isomerase-like_sf"/>
</dbReference>
<evidence type="ECO:0000256" key="1">
    <source>
        <dbReference type="ARBA" id="ARBA00023235"/>
    </source>
</evidence>
<dbReference type="GO" id="GO:0016853">
    <property type="term" value="F:isomerase activity"/>
    <property type="evidence" value="ECO:0007669"/>
    <property type="project" value="UniProtKB-KW"/>
</dbReference>
<sequence length="259" mass="28419">MRIKQSFCYPLYRAEGTSVDELFAAAAEIGYAAMELWQTGDDLEELVATAKRHGLVTASMSGHASLPDGLNKRANHDRIEGELIASIDKAVQLGVPGLICFSGNRQEGLSEEQAIEATVDGLKRVAAHAEGAGINLNMELLNSKVNHAGYQADRTAWGVEVCKRVASPRVKLLYDIYHMQIMEGDVIATIRENIQRIGHFHTAGVPGRHDFDDTQELNYVGICRAIAESGYDMYLGHEFVPTGDKIEALRQAFEICDQG</sequence>
<keyword evidence="1" id="KW-0413">Isomerase</keyword>